<protein>
    <submittedName>
        <fullName evidence="2">Uncharacterized protein</fullName>
    </submittedName>
</protein>
<name>A0A7E4VH54_PANRE</name>
<reference evidence="2" key="2">
    <citation type="submission" date="2020-10" db="UniProtKB">
        <authorList>
            <consortium name="WormBaseParasite"/>
        </authorList>
    </citation>
    <scope>IDENTIFICATION</scope>
</reference>
<evidence type="ECO:0000313" key="2">
    <source>
        <dbReference type="WBParaSite" id="Pan_g20953.t1"/>
    </source>
</evidence>
<organism evidence="1 2">
    <name type="scientific">Panagrellus redivivus</name>
    <name type="common">Microworm</name>
    <dbReference type="NCBI Taxonomy" id="6233"/>
    <lineage>
        <taxon>Eukaryota</taxon>
        <taxon>Metazoa</taxon>
        <taxon>Ecdysozoa</taxon>
        <taxon>Nematoda</taxon>
        <taxon>Chromadorea</taxon>
        <taxon>Rhabditida</taxon>
        <taxon>Tylenchina</taxon>
        <taxon>Panagrolaimomorpha</taxon>
        <taxon>Panagrolaimoidea</taxon>
        <taxon>Panagrolaimidae</taxon>
        <taxon>Panagrellus</taxon>
    </lineage>
</organism>
<keyword evidence="1" id="KW-1185">Reference proteome</keyword>
<dbReference type="Proteomes" id="UP000492821">
    <property type="component" value="Unassembled WGS sequence"/>
</dbReference>
<accession>A0A7E4VH54</accession>
<evidence type="ECO:0000313" key="1">
    <source>
        <dbReference type="Proteomes" id="UP000492821"/>
    </source>
</evidence>
<dbReference type="AlphaFoldDB" id="A0A7E4VH54"/>
<reference evidence="1" key="1">
    <citation type="journal article" date="2013" name="Genetics">
        <title>The draft genome and transcriptome of Panagrellus redivivus are shaped by the harsh demands of a free-living lifestyle.</title>
        <authorList>
            <person name="Srinivasan J."/>
            <person name="Dillman A.R."/>
            <person name="Macchietto M.G."/>
            <person name="Heikkinen L."/>
            <person name="Lakso M."/>
            <person name="Fracchia K.M."/>
            <person name="Antoshechkin I."/>
            <person name="Mortazavi A."/>
            <person name="Wong G."/>
            <person name="Sternberg P.W."/>
        </authorList>
    </citation>
    <scope>NUCLEOTIDE SEQUENCE [LARGE SCALE GENOMIC DNA]</scope>
    <source>
        <strain evidence="1">MT8872</strain>
    </source>
</reference>
<sequence length="98" mass="10941">MYARLTANITCSGYPRDAYVEIMAAGDYEADHHHLAIVLQRNGKFDSVISRTNNPIFFLRVHSLCGVCPPSRFIICPPKPATLGLVDRRESSGASWYI</sequence>
<dbReference type="WBParaSite" id="Pan_g20953.t1">
    <property type="protein sequence ID" value="Pan_g20953.t1"/>
    <property type="gene ID" value="Pan_g20953"/>
</dbReference>
<proteinExistence type="predicted"/>